<dbReference type="PATRIC" id="fig|94132.3.peg.4125"/>
<dbReference type="RefSeq" id="WP_061502891.1">
    <property type="nucleotide sequence ID" value="NZ_CP010951.1"/>
</dbReference>
<organism evidence="2 3">
    <name type="scientific">Ramlibacter tataouinensis</name>
    <dbReference type="NCBI Taxonomy" id="94132"/>
    <lineage>
        <taxon>Bacteria</taxon>
        <taxon>Pseudomonadati</taxon>
        <taxon>Pseudomonadota</taxon>
        <taxon>Betaproteobacteria</taxon>
        <taxon>Burkholderiales</taxon>
        <taxon>Comamonadaceae</taxon>
        <taxon>Ramlibacter</taxon>
    </lineage>
</organism>
<evidence type="ECO:0000313" key="3">
    <source>
        <dbReference type="Proteomes" id="UP000070433"/>
    </source>
</evidence>
<name>A0A127JXT3_9BURK</name>
<evidence type="ECO:0000313" key="2">
    <source>
        <dbReference type="EMBL" id="AMO24734.1"/>
    </source>
</evidence>
<keyword evidence="3" id="KW-1185">Reference proteome</keyword>
<dbReference type="EMBL" id="CP010951">
    <property type="protein sequence ID" value="AMO24734.1"/>
    <property type="molecule type" value="Genomic_DNA"/>
</dbReference>
<accession>A0A127JXT3</accession>
<keyword evidence="1" id="KW-0812">Transmembrane</keyword>
<feature type="transmembrane region" description="Helical" evidence="1">
    <location>
        <begin position="36"/>
        <end position="54"/>
    </location>
</feature>
<protein>
    <submittedName>
        <fullName evidence="2">Uncharacterized protein</fullName>
    </submittedName>
</protein>
<keyword evidence="1" id="KW-1133">Transmembrane helix</keyword>
<reference evidence="2 3" key="1">
    <citation type="journal article" date="2014" name="Int. J. Syst. Evol. Microbiol.">
        <title>Ramlibacter solisilvae sp. nov., isolated from forest soil, and emended description of the genus Ramlibacter.</title>
        <authorList>
            <person name="Lee H.J."/>
            <person name="Lee S.H."/>
            <person name="Lee S.S."/>
            <person name="Lee J.S."/>
            <person name="Kim Y."/>
            <person name="Kim S.C."/>
            <person name="Jeon C.O."/>
        </authorList>
    </citation>
    <scope>NUCLEOTIDE SEQUENCE [LARGE SCALE GENOMIC DNA]</scope>
    <source>
        <strain evidence="2 3">5-10</strain>
    </source>
</reference>
<dbReference type="OrthoDB" id="6902852at2"/>
<gene>
    <name evidence="2" type="ORF">UC35_20215</name>
</gene>
<sequence>MSPAFRRIWGWPIVLGVLTASGLVTALVSDGGPGDIWSWVGLGVPVAVMAWHWARPRRRD</sequence>
<dbReference type="AlphaFoldDB" id="A0A127JXT3"/>
<evidence type="ECO:0000256" key="1">
    <source>
        <dbReference type="SAM" id="Phobius"/>
    </source>
</evidence>
<keyword evidence="1" id="KW-0472">Membrane</keyword>
<dbReference type="Proteomes" id="UP000070433">
    <property type="component" value="Chromosome"/>
</dbReference>
<proteinExistence type="predicted"/>